<dbReference type="PANTHER" id="PTHR46889:SF4">
    <property type="entry name" value="TRANSPOSASE INSO FOR INSERTION SEQUENCE ELEMENT IS911B-RELATED"/>
    <property type="match status" value="1"/>
</dbReference>
<sequence>MSCERRRKIVDLGHPVLSVRRQCEILKLQRSTYYYQPIGESAYNLVLMKRIDELFLELPFFGSRQMRNFLRDEGHLIGRNRVRRLMRKMGLMAVYQKPKTSQPHPQHKTYPYLLRGKAITRPNQVWCADITYIPMRRGFLYLVAIMDWHSRAVLAWRVSNTMDADFCVAALEDAMNRYGVPEIFNTDQGSQFTSYEFTKTLREAGARISMDGRGRWMDNVMIERLWRSLKYECLCLREIETGSELCRVLAWWFGFYNNRRPHKTFDGRKPMEIYQQYKPEGVPPLISPRWAA</sequence>
<dbReference type="InterPro" id="IPR036397">
    <property type="entry name" value="RNaseH_sf"/>
</dbReference>
<protein>
    <submittedName>
        <fullName evidence="2">IS3 family transposase ISMch1</fullName>
    </submittedName>
</protein>
<comment type="caution">
    <text evidence="2">The sequence shown here is derived from an EMBL/GenBank/DDBJ whole genome shotgun (WGS) entry which is preliminary data.</text>
</comment>
<dbReference type="Pfam" id="PF00665">
    <property type="entry name" value="rve"/>
    <property type="match status" value="1"/>
</dbReference>
<dbReference type="GO" id="GO:0003676">
    <property type="term" value="F:nucleic acid binding"/>
    <property type="evidence" value="ECO:0007669"/>
    <property type="project" value="InterPro"/>
</dbReference>
<gene>
    <name evidence="2" type="ORF">SDC9_135124</name>
</gene>
<dbReference type="InterPro" id="IPR050900">
    <property type="entry name" value="Transposase_IS3/IS150/IS904"/>
</dbReference>
<evidence type="ECO:0000259" key="1">
    <source>
        <dbReference type="PROSITE" id="PS50994"/>
    </source>
</evidence>
<feature type="domain" description="Integrase catalytic" evidence="1">
    <location>
        <begin position="118"/>
        <end position="278"/>
    </location>
</feature>
<dbReference type="InterPro" id="IPR001584">
    <property type="entry name" value="Integrase_cat-core"/>
</dbReference>
<dbReference type="EMBL" id="VSSQ01035724">
    <property type="protein sequence ID" value="MPM88023.1"/>
    <property type="molecule type" value="Genomic_DNA"/>
</dbReference>
<dbReference type="NCBIfam" id="NF033516">
    <property type="entry name" value="transpos_IS3"/>
    <property type="match status" value="1"/>
</dbReference>
<dbReference type="InterPro" id="IPR048020">
    <property type="entry name" value="Transpos_IS3"/>
</dbReference>
<dbReference type="GO" id="GO:0015074">
    <property type="term" value="P:DNA integration"/>
    <property type="evidence" value="ECO:0007669"/>
    <property type="project" value="InterPro"/>
</dbReference>
<organism evidence="2">
    <name type="scientific">bioreactor metagenome</name>
    <dbReference type="NCBI Taxonomy" id="1076179"/>
    <lineage>
        <taxon>unclassified sequences</taxon>
        <taxon>metagenomes</taxon>
        <taxon>ecological metagenomes</taxon>
    </lineage>
</organism>
<name>A0A645DGS4_9ZZZZ</name>
<dbReference type="Gene3D" id="3.30.420.10">
    <property type="entry name" value="Ribonuclease H-like superfamily/Ribonuclease H"/>
    <property type="match status" value="1"/>
</dbReference>
<accession>A0A645DGS4</accession>
<dbReference type="PANTHER" id="PTHR46889">
    <property type="entry name" value="TRANSPOSASE INSF FOR INSERTION SEQUENCE IS3B-RELATED"/>
    <property type="match status" value="1"/>
</dbReference>
<dbReference type="AlphaFoldDB" id="A0A645DGS4"/>
<evidence type="ECO:0000313" key="2">
    <source>
        <dbReference type="EMBL" id="MPM88023.1"/>
    </source>
</evidence>
<proteinExistence type="predicted"/>
<dbReference type="Pfam" id="PF13276">
    <property type="entry name" value="HTH_21"/>
    <property type="match status" value="1"/>
</dbReference>
<dbReference type="InterPro" id="IPR012337">
    <property type="entry name" value="RNaseH-like_sf"/>
</dbReference>
<reference evidence="2" key="1">
    <citation type="submission" date="2019-08" db="EMBL/GenBank/DDBJ databases">
        <authorList>
            <person name="Kucharzyk K."/>
            <person name="Murdoch R.W."/>
            <person name="Higgins S."/>
            <person name="Loffler F."/>
        </authorList>
    </citation>
    <scope>NUCLEOTIDE SEQUENCE</scope>
</reference>
<dbReference type="InterPro" id="IPR025948">
    <property type="entry name" value="HTH-like_dom"/>
</dbReference>
<dbReference type="SUPFAM" id="SSF53098">
    <property type="entry name" value="Ribonuclease H-like"/>
    <property type="match status" value="1"/>
</dbReference>
<dbReference type="PROSITE" id="PS50994">
    <property type="entry name" value="INTEGRASE"/>
    <property type="match status" value="1"/>
</dbReference>